<evidence type="ECO:0000259" key="1">
    <source>
        <dbReference type="Pfam" id="PF11716"/>
    </source>
</evidence>
<gene>
    <name evidence="2" type="ORF">DVS28_a1449</name>
</gene>
<name>A0A346XVA1_9ACTN</name>
<reference evidence="2 3" key="1">
    <citation type="submission" date="2018-09" db="EMBL/GenBank/DDBJ databases">
        <title>Complete genome sequence of Euzebya sp. DY32-46 isolated from seawater of Pacific Ocean.</title>
        <authorList>
            <person name="Xu L."/>
            <person name="Wu Y.-H."/>
            <person name="Xu X.-W."/>
        </authorList>
    </citation>
    <scope>NUCLEOTIDE SEQUENCE [LARGE SCALE GENOMIC DNA]</scope>
    <source>
        <strain evidence="2 3">DY32-46</strain>
    </source>
</reference>
<organism evidence="2 3">
    <name type="scientific">Euzebya pacifica</name>
    <dbReference type="NCBI Taxonomy" id="1608957"/>
    <lineage>
        <taxon>Bacteria</taxon>
        <taxon>Bacillati</taxon>
        <taxon>Actinomycetota</taxon>
        <taxon>Nitriliruptoria</taxon>
        <taxon>Euzebyales</taxon>
    </lineage>
</organism>
<dbReference type="Gene3D" id="1.20.120.450">
    <property type="entry name" value="dinb family like domain"/>
    <property type="match status" value="1"/>
</dbReference>
<evidence type="ECO:0000313" key="2">
    <source>
        <dbReference type="EMBL" id="AXV06148.1"/>
    </source>
</evidence>
<dbReference type="InterPro" id="IPR034660">
    <property type="entry name" value="DinB/YfiT-like"/>
</dbReference>
<accession>A0A346XVA1</accession>
<evidence type="ECO:0000313" key="3">
    <source>
        <dbReference type="Proteomes" id="UP000264006"/>
    </source>
</evidence>
<dbReference type="GO" id="GO:0046872">
    <property type="term" value="F:metal ion binding"/>
    <property type="evidence" value="ECO:0007669"/>
    <property type="project" value="InterPro"/>
</dbReference>
<dbReference type="Proteomes" id="UP000264006">
    <property type="component" value="Chromosome"/>
</dbReference>
<dbReference type="AlphaFoldDB" id="A0A346XVA1"/>
<dbReference type="KEGG" id="euz:DVS28_a1449"/>
<protein>
    <recommendedName>
        <fullName evidence="1">Mycothiol-dependent maleylpyruvate isomerase metal-binding domain-containing protein</fullName>
    </recommendedName>
</protein>
<proteinExistence type="predicted"/>
<dbReference type="InterPro" id="IPR024344">
    <property type="entry name" value="MDMPI_metal-binding"/>
</dbReference>
<dbReference type="EMBL" id="CP031165">
    <property type="protein sequence ID" value="AXV06148.1"/>
    <property type="molecule type" value="Genomic_DNA"/>
</dbReference>
<dbReference type="SUPFAM" id="SSF109854">
    <property type="entry name" value="DinB/YfiT-like putative metalloenzymes"/>
    <property type="match status" value="1"/>
</dbReference>
<sequence length="272" mass="29236">MACPFLSRTADTRRSACPGWGHHALARLTGAGRFAQRHHADVDMRSTQQALRQSRDDAVMTDEPILPHLLTACGSLRALLDDPAVPSSWDKASACPPFTVGGLVAHIQVGLAWFAKLLDGPRLHDPAVRLVPGEHYPTVVGQLPDADNEAMVAHANARAGKGPDVICVRLNGDVSRLAGHAPTLDERDVLDLRPAWPFAMRVGDFASSRLCEVVIHADDVACSVGVTVTPDATVVDVLVDLLTRTARARHGDLAVIRALTRAERAEPVFPVY</sequence>
<keyword evidence="3" id="KW-1185">Reference proteome</keyword>
<feature type="domain" description="Mycothiol-dependent maleylpyruvate isomerase metal-binding" evidence="1">
    <location>
        <begin position="71"/>
        <end position="221"/>
    </location>
</feature>
<dbReference type="Pfam" id="PF11716">
    <property type="entry name" value="MDMPI_N"/>
    <property type="match status" value="1"/>
</dbReference>